<dbReference type="Proteomes" id="UP000267081">
    <property type="component" value="Unassembled WGS sequence"/>
</dbReference>
<proteinExistence type="predicted"/>
<dbReference type="AlphaFoldDB" id="A0A3R9DRE7"/>
<accession>A0A3R9DRE7</accession>
<gene>
    <name evidence="2" type="ORF">EIY87_35595</name>
</gene>
<organism evidence="2 3">
    <name type="scientific">Amycolatopsis eburnea</name>
    <dbReference type="NCBI Taxonomy" id="2267691"/>
    <lineage>
        <taxon>Bacteria</taxon>
        <taxon>Bacillati</taxon>
        <taxon>Actinomycetota</taxon>
        <taxon>Actinomycetes</taxon>
        <taxon>Pseudonocardiales</taxon>
        <taxon>Pseudonocardiaceae</taxon>
        <taxon>Amycolatopsis</taxon>
    </lineage>
</organism>
<protein>
    <submittedName>
        <fullName evidence="2">Ketopantoate reductase</fullName>
    </submittedName>
</protein>
<keyword evidence="3" id="KW-1185">Reference proteome</keyword>
<reference evidence="2 3" key="1">
    <citation type="submission" date="2018-12" db="EMBL/GenBank/DDBJ databases">
        <title>Amycolatopsis eburnea sp. nov. actinomycete associate with arbuscular mycorrhiza fungal spore.</title>
        <authorList>
            <person name="Lumyong S."/>
            <person name="Chaiya L."/>
        </authorList>
    </citation>
    <scope>NUCLEOTIDE SEQUENCE [LARGE SCALE GENOMIC DNA]</scope>
    <source>
        <strain evidence="2 3">GLM-1</strain>
    </source>
</reference>
<dbReference type="OrthoDB" id="9793586at2"/>
<dbReference type="Pfam" id="PF02558">
    <property type="entry name" value="ApbA"/>
    <property type="match status" value="1"/>
</dbReference>
<dbReference type="Gene3D" id="3.40.50.720">
    <property type="entry name" value="NAD(P)-binding Rossmann-like Domain"/>
    <property type="match status" value="1"/>
</dbReference>
<dbReference type="EMBL" id="RSEC01000060">
    <property type="protein sequence ID" value="RSD10220.1"/>
    <property type="molecule type" value="Genomic_DNA"/>
</dbReference>
<name>A0A3R9DRE7_9PSEU</name>
<evidence type="ECO:0000259" key="1">
    <source>
        <dbReference type="Pfam" id="PF02558"/>
    </source>
</evidence>
<evidence type="ECO:0000313" key="2">
    <source>
        <dbReference type="EMBL" id="RSD10220.1"/>
    </source>
</evidence>
<comment type="caution">
    <text evidence="2">The sequence shown here is derived from an EMBL/GenBank/DDBJ whole genome shotgun (WGS) entry which is preliminary data.</text>
</comment>
<evidence type="ECO:0000313" key="3">
    <source>
        <dbReference type="Proteomes" id="UP000267081"/>
    </source>
</evidence>
<dbReference type="InterPro" id="IPR036291">
    <property type="entry name" value="NAD(P)-bd_dom_sf"/>
</dbReference>
<dbReference type="InterPro" id="IPR013332">
    <property type="entry name" value="KPR_N"/>
</dbReference>
<sequence>MKVLMFGRGTIATLYGWALEKAGHQVDFYVRPGRSATLGSTVDLRIRDGRVRRGAPVDHRWPITLREELAAGHDYDLIVLSVNHDQLDEAVDFLSTRVGDASVLMFGNVWAEPSAVVSRLPADQVVWGFPGGGGGFTGSTLRGGVVKNIFMGFCEGSNRTERYQAVRALFQDAGFSVSEQPDFRTWLWIHFIMDAGLLTQGLAVGGQARLVASRKAVKQSVLLVREMIPLVKARGGTPGGGAALLTRVPAGLLGFLLHRLLAGKNLYSFIMEEVERAGHMTREGAGLYARDVLAEARRIGFPLPRLAALETVFAA</sequence>
<feature type="domain" description="Ketopantoate reductase N-terminal" evidence="1">
    <location>
        <begin position="4"/>
        <end position="128"/>
    </location>
</feature>
<dbReference type="SUPFAM" id="SSF51735">
    <property type="entry name" value="NAD(P)-binding Rossmann-fold domains"/>
    <property type="match status" value="1"/>
</dbReference>